<evidence type="ECO:0000259" key="9">
    <source>
        <dbReference type="Pfam" id="PF08743"/>
    </source>
</evidence>
<accession>A0ABR1L635</accession>
<evidence type="ECO:0000256" key="2">
    <source>
        <dbReference type="ARBA" id="ARBA00008997"/>
    </source>
</evidence>
<comment type="subunit">
    <text evidence="7">Component of the SMC5-SMC6 complex.</text>
</comment>
<feature type="domain" description="Nse4/EID protein Nse3/MAGE-binding" evidence="10">
    <location>
        <begin position="189"/>
        <end position="238"/>
    </location>
</feature>
<evidence type="ECO:0000256" key="6">
    <source>
        <dbReference type="ARBA" id="ARBA00023242"/>
    </source>
</evidence>
<dbReference type="PANTHER" id="PTHR16140:SF0">
    <property type="entry name" value="NON-STRUCTURAL MAINTENANCE OF CHROMOSOMES ELEMENT 4"/>
    <property type="match status" value="1"/>
</dbReference>
<comment type="caution">
    <text evidence="11">The sequence shown here is derived from an EMBL/GenBank/DDBJ whole genome shotgun (WGS) entry which is preliminary data.</text>
</comment>
<evidence type="ECO:0000313" key="12">
    <source>
        <dbReference type="Proteomes" id="UP001360953"/>
    </source>
</evidence>
<sequence>MARLNTSIIPQKSPSRSRDSSIYRDPTPPGEQSRVAQRPARSTRSAFSPSAASSSDKENSGHPLSSPRLTMDKGKAPARSPSTLPTPNSDQQTPRPNKRRRLQDRDARDASALPSTNGESVNDLQFYDPDQDPDERRRLRQEQRNLYRDFNDQRDEILAEDGTSKLDDLVDRANDTFDKVKQTADATLDSRLMIQASELTLKKTTQLVMGDSSAGIDIDEFVSKCITFMQRGGDFDENADVQPLSTQAHARRQAARRNNDDSEDEQEESGDAYAWDVLGEQACFSHNQRPPAPGFLLGPLSVQKRVRPTQTTQRRGRLRHDPSQAKRPQSLEPEDIQRNENNSAMASAGKIRAQLIEQIDARTQAFEEEISQMEEDMSDDQVAQVMEKHGLYAVNEEANLSLFEFFVNPHSFGQTIENIFHICFLVKEGQVAIRNDQNGLPTICPAGSGGRSEQEAAAAQRYQAVFSLNIATWKKLIRAYDIRESMIAHRQEDQSARTVRGWYG</sequence>
<dbReference type="GeneID" id="92030748"/>
<evidence type="ECO:0000259" key="10">
    <source>
        <dbReference type="Pfam" id="PF15412"/>
    </source>
</evidence>
<proteinExistence type="inferred from homology"/>
<feature type="region of interest" description="Disordered" evidence="8">
    <location>
        <begin position="284"/>
        <end position="338"/>
    </location>
</feature>
<comment type="function">
    <text evidence="7">Component of the SMC5-SMC6 complex, that promotes sister chromatid alignment after DNA damage and facilitates double-stranded DNA breaks (DSBs) repair via homologous recombination between sister chromatids.</text>
</comment>
<dbReference type="EMBL" id="JBBPEH010000014">
    <property type="protein sequence ID" value="KAK7530164.1"/>
    <property type="molecule type" value="Genomic_DNA"/>
</dbReference>
<evidence type="ECO:0000256" key="3">
    <source>
        <dbReference type="ARBA" id="ARBA00022763"/>
    </source>
</evidence>
<dbReference type="InterPro" id="IPR029225">
    <property type="entry name" value="Nse4_Nse3-bd"/>
</dbReference>
<dbReference type="Pfam" id="PF08743">
    <property type="entry name" value="Nse4_C"/>
    <property type="match status" value="1"/>
</dbReference>
<evidence type="ECO:0000256" key="7">
    <source>
        <dbReference type="RuleBase" id="RU365071"/>
    </source>
</evidence>
<dbReference type="InterPro" id="IPR027786">
    <property type="entry name" value="Nse4/EID"/>
</dbReference>
<feature type="compositionally biased region" description="Polar residues" evidence="8">
    <location>
        <begin position="1"/>
        <end position="14"/>
    </location>
</feature>
<evidence type="ECO:0000256" key="1">
    <source>
        <dbReference type="ARBA" id="ARBA00004123"/>
    </source>
</evidence>
<comment type="similarity">
    <text evidence="2 7">Belongs to the NSE4 family.</text>
</comment>
<feature type="compositionally biased region" description="Polar residues" evidence="8">
    <location>
        <begin position="113"/>
        <end position="123"/>
    </location>
</feature>
<evidence type="ECO:0000313" key="11">
    <source>
        <dbReference type="EMBL" id="KAK7530164.1"/>
    </source>
</evidence>
<feature type="compositionally biased region" description="Polar residues" evidence="8">
    <location>
        <begin position="80"/>
        <end position="95"/>
    </location>
</feature>
<feature type="compositionally biased region" description="Low complexity" evidence="8">
    <location>
        <begin position="38"/>
        <end position="54"/>
    </location>
</feature>
<keyword evidence="12" id="KW-1185">Reference proteome</keyword>
<protein>
    <recommendedName>
        <fullName evidence="7">Non-structural maintenance of chromosomes element 4</fullName>
    </recommendedName>
</protein>
<dbReference type="InterPro" id="IPR014854">
    <property type="entry name" value="Nse4_C"/>
</dbReference>
<keyword evidence="5 7" id="KW-0234">DNA repair</keyword>
<dbReference type="Proteomes" id="UP001360953">
    <property type="component" value="Unassembled WGS sequence"/>
</dbReference>
<feature type="region of interest" description="Disordered" evidence="8">
    <location>
        <begin position="246"/>
        <end position="269"/>
    </location>
</feature>
<comment type="subcellular location">
    <subcellularLocation>
        <location evidence="1 7">Nucleus</location>
    </subcellularLocation>
</comment>
<keyword evidence="6 7" id="KW-0539">Nucleus</keyword>
<gene>
    <name evidence="11" type="ORF">J3D65DRAFT_597042</name>
</gene>
<dbReference type="Pfam" id="PF15412">
    <property type="entry name" value="Nse4-Nse3_bdg"/>
    <property type="match status" value="1"/>
</dbReference>
<dbReference type="PANTHER" id="PTHR16140">
    <property type="entry name" value="NON-STRUCTURAL MAINTENANCE OF CHROMOSOMES ELEMENT 4"/>
    <property type="match status" value="1"/>
</dbReference>
<feature type="domain" description="Non-structural maintenance of chromosome element 4 C-terminal" evidence="9">
    <location>
        <begin position="400"/>
        <end position="487"/>
    </location>
</feature>
<reference evidence="11 12" key="1">
    <citation type="submission" date="2024-04" db="EMBL/GenBank/DDBJ databases">
        <title>Phyllosticta paracitricarpa is synonymous to the EU quarantine fungus P. citricarpa based on phylogenomic analyses.</title>
        <authorList>
            <consortium name="Lawrence Berkeley National Laboratory"/>
            <person name="Van ingen-buijs V.A."/>
            <person name="Van westerhoven A.C."/>
            <person name="Haridas S."/>
            <person name="Skiadas P."/>
            <person name="Martin F."/>
            <person name="Groenewald J.Z."/>
            <person name="Crous P.W."/>
            <person name="Seidl M.F."/>
        </authorList>
    </citation>
    <scope>NUCLEOTIDE SEQUENCE [LARGE SCALE GENOMIC DNA]</scope>
    <source>
        <strain evidence="11 12">CPC 17464</strain>
    </source>
</reference>
<name>A0ABR1L635_9PEZI</name>
<feature type="region of interest" description="Disordered" evidence="8">
    <location>
        <begin position="1"/>
        <end position="135"/>
    </location>
</feature>
<evidence type="ECO:0000256" key="8">
    <source>
        <dbReference type="SAM" id="MobiDB-lite"/>
    </source>
</evidence>
<organism evidence="11 12">
    <name type="scientific">Phyllosticta citribraziliensis</name>
    <dbReference type="NCBI Taxonomy" id="989973"/>
    <lineage>
        <taxon>Eukaryota</taxon>
        <taxon>Fungi</taxon>
        <taxon>Dikarya</taxon>
        <taxon>Ascomycota</taxon>
        <taxon>Pezizomycotina</taxon>
        <taxon>Dothideomycetes</taxon>
        <taxon>Dothideomycetes incertae sedis</taxon>
        <taxon>Botryosphaeriales</taxon>
        <taxon>Phyllostictaceae</taxon>
        <taxon>Phyllosticta</taxon>
    </lineage>
</organism>
<evidence type="ECO:0000256" key="5">
    <source>
        <dbReference type="ARBA" id="ARBA00023204"/>
    </source>
</evidence>
<keyword evidence="4 7" id="KW-0233">DNA recombination</keyword>
<keyword evidence="3 7" id="KW-0227">DNA damage</keyword>
<dbReference type="RefSeq" id="XP_066650403.1">
    <property type="nucleotide sequence ID" value="XM_066797842.1"/>
</dbReference>
<evidence type="ECO:0000256" key="4">
    <source>
        <dbReference type="ARBA" id="ARBA00023172"/>
    </source>
</evidence>